<gene>
    <name evidence="7" type="primary">nusA</name>
    <name evidence="10" type="ORF">UU29_C0006G0051</name>
</gene>
<name>A0A0G0X6T7_9BACT</name>
<proteinExistence type="inferred from homology"/>
<dbReference type="PANTHER" id="PTHR22648">
    <property type="entry name" value="TRANSCRIPTION TERMINATION FACTOR NUSA"/>
    <property type="match status" value="1"/>
</dbReference>
<accession>A0A0G0X6T7</accession>
<dbReference type="PATRIC" id="fig|1618424.3.peg.395"/>
<dbReference type="InterPro" id="IPR058582">
    <property type="entry name" value="KH_NusA_2nd"/>
</dbReference>
<dbReference type="Pfam" id="PF00575">
    <property type="entry name" value="S1"/>
    <property type="match status" value="1"/>
</dbReference>
<dbReference type="CDD" id="cd22529">
    <property type="entry name" value="KH-II_NusA_rpt2"/>
    <property type="match status" value="1"/>
</dbReference>
<dbReference type="GO" id="GO:0003700">
    <property type="term" value="F:DNA-binding transcription factor activity"/>
    <property type="evidence" value="ECO:0007669"/>
    <property type="project" value="InterPro"/>
</dbReference>
<dbReference type="GO" id="GO:0031564">
    <property type="term" value="P:transcription antitermination"/>
    <property type="evidence" value="ECO:0007669"/>
    <property type="project" value="UniProtKB-UniRule"/>
</dbReference>
<dbReference type="FunFam" id="3.30.300.20:FF:000005">
    <property type="entry name" value="Transcription termination/antitermination protein NusA"/>
    <property type="match status" value="1"/>
</dbReference>
<comment type="subcellular location">
    <subcellularLocation>
        <location evidence="7">Cytoplasm</location>
    </subcellularLocation>
</comment>
<evidence type="ECO:0000256" key="5">
    <source>
        <dbReference type="ARBA" id="ARBA00023015"/>
    </source>
</evidence>
<feature type="compositionally biased region" description="Basic and acidic residues" evidence="8">
    <location>
        <begin position="395"/>
        <end position="420"/>
    </location>
</feature>
<evidence type="ECO:0000256" key="3">
    <source>
        <dbReference type="ARBA" id="ARBA00022814"/>
    </source>
</evidence>
<dbReference type="Pfam" id="PF08529">
    <property type="entry name" value="NusA_N"/>
    <property type="match status" value="2"/>
</dbReference>
<evidence type="ECO:0000256" key="2">
    <source>
        <dbReference type="ARBA" id="ARBA00022490"/>
    </source>
</evidence>
<dbReference type="HAMAP" id="MF_00945_B">
    <property type="entry name" value="NusA_B"/>
    <property type="match status" value="1"/>
</dbReference>
<evidence type="ECO:0000256" key="7">
    <source>
        <dbReference type="HAMAP-Rule" id="MF_00945"/>
    </source>
</evidence>
<dbReference type="InterPro" id="IPR012340">
    <property type="entry name" value="NA-bd_OB-fold"/>
</dbReference>
<evidence type="ECO:0000256" key="1">
    <source>
        <dbReference type="ARBA" id="ARBA00022472"/>
    </source>
</evidence>
<dbReference type="InterPro" id="IPR004087">
    <property type="entry name" value="KH_dom"/>
</dbReference>
<dbReference type="FunFam" id="3.30.300.20:FF:000002">
    <property type="entry name" value="Transcription termination/antitermination protein NusA"/>
    <property type="match status" value="1"/>
</dbReference>
<keyword evidence="5 7" id="KW-0805">Transcription regulation</keyword>
<dbReference type="Gene3D" id="3.30.300.20">
    <property type="match status" value="2"/>
</dbReference>
<dbReference type="SMART" id="SM00322">
    <property type="entry name" value="KH"/>
    <property type="match status" value="2"/>
</dbReference>
<organism evidence="10 11">
    <name type="scientific">Candidatus Daviesbacteria bacterium GW2011_GWA2_40_9</name>
    <dbReference type="NCBI Taxonomy" id="1618424"/>
    <lineage>
        <taxon>Bacteria</taxon>
        <taxon>Candidatus Daviesiibacteriota</taxon>
    </lineage>
</organism>
<dbReference type="EMBL" id="LCAB01000006">
    <property type="protein sequence ID" value="KKR83362.1"/>
    <property type="molecule type" value="Genomic_DNA"/>
</dbReference>
<comment type="subunit">
    <text evidence="7">Monomer. Binds directly to the core enzyme of the DNA-dependent RNA polymerase and to nascent RNA.</text>
</comment>
<dbReference type="PROSITE" id="PS50126">
    <property type="entry name" value="S1"/>
    <property type="match status" value="1"/>
</dbReference>
<reference evidence="10 11" key="1">
    <citation type="journal article" date="2015" name="Nature">
        <title>rRNA introns, odd ribosomes, and small enigmatic genomes across a large radiation of phyla.</title>
        <authorList>
            <person name="Brown C.T."/>
            <person name="Hug L.A."/>
            <person name="Thomas B.C."/>
            <person name="Sharon I."/>
            <person name="Castelle C.J."/>
            <person name="Singh A."/>
            <person name="Wilkins M.J."/>
            <person name="Williams K.H."/>
            <person name="Banfield J.F."/>
        </authorList>
    </citation>
    <scope>NUCLEOTIDE SEQUENCE [LARGE SCALE GENOMIC DNA]</scope>
</reference>
<dbReference type="SUPFAM" id="SSF50249">
    <property type="entry name" value="Nucleic acid-binding proteins"/>
    <property type="match status" value="1"/>
</dbReference>
<keyword evidence="2 7" id="KW-0963">Cytoplasm</keyword>
<evidence type="ECO:0000256" key="6">
    <source>
        <dbReference type="ARBA" id="ARBA00023163"/>
    </source>
</evidence>
<comment type="function">
    <text evidence="7">Participates in both transcription termination and antitermination.</text>
</comment>
<dbReference type="Proteomes" id="UP000034601">
    <property type="component" value="Unassembled WGS sequence"/>
</dbReference>
<protein>
    <recommendedName>
        <fullName evidence="7">Transcription termination/antitermination protein NusA</fullName>
    </recommendedName>
</protein>
<dbReference type="InterPro" id="IPR010213">
    <property type="entry name" value="TF_NusA"/>
</dbReference>
<dbReference type="PANTHER" id="PTHR22648:SF0">
    <property type="entry name" value="TRANSCRIPTION TERMINATION_ANTITERMINATION PROTEIN NUSA"/>
    <property type="match status" value="1"/>
</dbReference>
<dbReference type="AlphaFoldDB" id="A0A0G0X6T7"/>
<dbReference type="SUPFAM" id="SSF69705">
    <property type="entry name" value="Transcription factor NusA, N-terminal domain"/>
    <property type="match status" value="1"/>
</dbReference>
<dbReference type="Pfam" id="PF13184">
    <property type="entry name" value="KH_NusA_1st"/>
    <property type="match status" value="1"/>
</dbReference>
<dbReference type="Pfam" id="PF26594">
    <property type="entry name" value="KH_NusA_2nd"/>
    <property type="match status" value="1"/>
</dbReference>
<dbReference type="PROSITE" id="PS50084">
    <property type="entry name" value="KH_TYPE_1"/>
    <property type="match status" value="1"/>
</dbReference>
<dbReference type="GO" id="GO:0003723">
    <property type="term" value="F:RNA binding"/>
    <property type="evidence" value="ECO:0007669"/>
    <property type="project" value="UniProtKB-UniRule"/>
</dbReference>
<keyword evidence="6 7" id="KW-0804">Transcription</keyword>
<feature type="region of interest" description="Disordered" evidence="8">
    <location>
        <begin position="365"/>
        <end position="438"/>
    </location>
</feature>
<dbReference type="InterPro" id="IPR036555">
    <property type="entry name" value="NusA_N_sf"/>
</dbReference>
<evidence type="ECO:0000313" key="10">
    <source>
        <dbReference type="EMBL" id="KKR83362.1"/>
    </source>
</evidence>
<dbReference type="GO" id="GO:0005829">
    <property type="term" value="C:cytosol"/>
    <property type="evidence" value="ECO:0007669"/>
    <property type="project" value="TreeGrafter"/>
</dbReference>
<dbReference type="InterPro" id="IPR009019">
    <property type="entry name" value="KH_sf_prok-type"/>
</dbReference>
<dbReference type="NCBIfam" id="TIGR01953">
    <property type="entry name" value="NusA"/>
    <property type="match status" value="1"/>
</dbReference>
<keyword evidence="3 7" id="KW-0889">Transcription antitermination</keyword>
<evidence type="ECO:0000313" key="11">
    <source>
        <dbReference type="Proteomes" id="UP000034601"/>
    </source>
</evidence>
<comment type="similarity">
    <text evidence="7">Belongs to the NusA family.</text>
</comment>
<evidence type="ECO:0000256" key="4">
    <source>
        <dbReference type="ARBA" id="ARBA00022884"/>
    </source>
</evidence>
<dbReference type="Gene3D" id="3.30.1480.10">
    <property type="entry name" value="NusA, N-terminal domain"/>
    <property type="match status" value="1"/>
</dbReference>
<comment type="caution">
    <text evidence="10">The sequence shown here is derived from an EMBL/GenBank/DDBJ whole genome shotgun (WGS) entry which is preliminary data.</text>
</comment>
<dbReference type="CDD" id="cd04455">
    <property type="entry name" value="S1_NusA"/>
    <property type="match status" value="1"/>
</dbReference>
<evidence type="ECO:0000259" key="9">
    <source>
        <dbReference type="PROSITE" id="PS50126"/>
    </source>
</evidence>
<evidence type="ECO:0000256" key="8">
    <source>
        <dbReference type="SAM" id="MobiDB-lite"/>
    </source>
</evidence>
<keyword evidence="4 7" id="KW-0694">RNA-binding</keyword>
<dbReference type="SUPFAM" id="SSF54814">
    <property type="entry name" value="Prokaryotic type KH domain (KH-domain type II)"/>
    <property type="match status" value="2"/>
</dbReference>
<dbReference type="CDD" id="cd02134">
    <property type="entry name" value="KH-II_NusA_rpt1"/>
    <property type="match status" value="1"/>
</dbReference>
<dbReference type="Gene3D" id="2.40.50.140">
    <property type="entry name" value="Nucleic acid-binding proteins"/>
    <property type="match status" value="1"/>
</dbReference>
<dbReference type="InterPro" id="IPR015946">
    <property type="entry name" value="KH_dom-like_a/b"/>
</dbReference>
<keyword evidence="1 7" id="KW-0806">Transcription termination</keyword>
<dbReference type="GO" id="GO:0006353">
    <property type="term" value="P:DNA-templated transcription termination"/>
    <property type="evidence" value="ECO:0007669"/>
    <property type="project" value="UniProtKB-UniRule"/>
</dbReference>
<sequence>MAIQARTEFAAALNQVASEKGVDIKVILDAIQQAALAAYRKDLSLRNEPIPEDFEELVAQIDPVSGEISILRGKDNITPPGFARIAAQTAKQVIMQKLHEAEKSAISEEYEKRVGTVVSGTIQRQEGNTYFVDLGRAEGVFPVSEQTRDEYYHSGQRLKFYMKEIREGRHGPEVVVSRNDANLVSGLFALEVPEVNTGSVVIKDIARESGSRTKIAAISTVDGVDPVGSLVGQKGVRVQAVMNELGEEKIDIISYSEDPARYIVSALSPAKDVEVTLSEENEEKVAKVKLPARSMSLAIGKGGQNVRLAAKLTGWKIDIEGTGEDVTQAAAQAIKEAEEDLEAGIQPMPTDETAKKEGRQAVVEGMEEESVVDVGAPQEPDSQEAAQAVDQAEEDITKTYDQSKPKDKDLRSPDETEDTQRGPLVATTDQGEPKGKKK</sequence>
<dbReference type="InterPro" id="IPR030842">
    <property type="entry name" value="TF_NusA_bacterial"/>
</dbReference>
<dbReference type="InterPro" id="IPR013735">
    <property type="entry name" value="TF_NusA_N"/>
</dbReference>
<dbReference type="SMART" id="SM00316">
    <property type="entry name" value="S1"/>
    <property type="match status" value="1"/>
</dbReference>
<dbReference type="InterPro" id="IPR025249">
    <property type="entry name" value="TF_NusA_KH_1st"/>
</dbReference>
<feature type="domain" description="S1 motif" evidence="9">
    <location>
        <begin position="115"/>
        <end position="179"/>
    </location>
</feature>
<dbReference type="InterPro" id="IPR003029">
    <property type="entry name" value="S1_domain"/>
</dbReference>